<dbReference type="SUPFAM" id="SSF51905">
    <property type="entry name" value="FAD/NAD(P)-binding domain"/>
    <property type="match status" value="1"/>
</dbReference>
<proteinExistence type="inferred from homology"/>
<evidence type="ECO:0000256" key="2">
    <source>
        <dbReference type="ARBA" id="ARBA00007330"/>
    </source>
</evidence>
<dbReference type="GO" id="GO:0046168">
    <property type="term" value="P:glycerol-3-phosphate catabolic process"/>
    <property type="evidence" value="ECO:0007669"/>
    <property type="project" value="TreeGrafter"/>
</dbReference>
<dbReference type="Gene3D" id="3.50.50.60">
    <property type="entry name" value="FAD/NAD(P)-binding domain"/>
    <property type="match status" value="1"/>
</dbReference>
<comment type="catalytic activity">
    <reaction evidence="6">
        <text>a quinone + sn-glycerol 3-phosphate = dihydroxyacetone phosphate + a quinol</text>
        <dbReference type="Rhea" id="RHEA:18977"/>
        <dbReference type="ChEBI" id="CHEBI:24646"/>
        <dbReference type="ChEBI" id="CHEBI:57597"/>
        <dbReference type="ChEBI" id="CHEBI:57642"/>
        <dbReference type="ChEBI" id="CHEBI:132124"/>
        <dbReference type="EC" id="1.1.5.3"/>
    </reaction>
</comment>
<comment type="cofactor">
    <cofactor evidence="1 6">
        <name>FAD</name>
        <dbReference type="ChEBI" id="CHEBI:57692"/>
    </cofactor>
</comment>
<evidence type="ECO:0000313" key="9">
    <source>
        <dbReference type="EMBL" id="AHB49187.1"/>
    </source>
</evidence>
<dbReference type="InterPro" id="IPR036188">
    <property type="entry name" value="FAD/NAD-bd_sf"/>
</dbReference>
<evidence type="ECO:0000256" key="1">
    <source>
        <dbReference type="ARBA" id="ARBA00001974"/>
    </source>
</evidence>
<dbReference type="EC" id="1.1.5.3" evidence="6"/>
<sequence>MSGTIYDLAIIGGGINGAGIAADAAGRGLRVVLFEKGDLACGTSSASSKLIHGGLRYLEQREFRLVRHALAEREVLLDRAAHLIHPLRFVIPHAAGMRPRIVMRAGLFLYDSLARRRRIPASASVDLTRDPMGAALRPEFRNGFSYHDCWVDDARLVAITALDAAERGAHILTRAPVTRIVREGEGWRIDAEAGGARHAFSARAVVNAAGPWCADVAALARPEGAGSKAAVPMLRLVRGTHIVVPRIPGADDALLLQNADGRVVFVLPFGARFTMIGTTEVVVSTPAEGFVASAEEEAYLIEAAGRYLSHPLTRTDIVWRFAGVRPLVDDGAATASSVTRDWRLDLVQPAGSAPFLNVIGGKITTFRLLAEAVLDRLRPFFPGMGGAWTAHAPLPGGDVGPHGLTGYRADLARRRPGFAPETLDRLAALYGTRADRVIGDAAHDADLGAALGGGLTEREICYLRDTEWARTAEDVLWRRTKAGLDLSAGERPEAEAKIARLVSRT</sequence>
<evidence type="ECO:0000313" key="10">
    <source>
        <dbReference type="Proteomes" id="UP000018542"/>
    </source>
</evidence>
<dbReference type="InterPro" id="IPR000447">
    <property type="entry name" value="G3P_DH_FAD-dep"/>
</dbReference>
<dbReference type="GO" id="GO:0004368">
    <property type="term" value="F:glycerol-3-phosphate dehydrogenase (quinone) activity"/>
    <property type="evidence" value="ECO:0007669"/>
    <property type="project" value="UniProtKB-EC"/>
</dbReference>
<dbReference type="PRINTS" id="PR01001">
    <property type="entry name" value="FADG3PDH"/>
</dbReference>
<gene>
    <name evidence="9" type="ORF">W911_13440</name>
</gene>
<reference evidence="9 10" key="1">
    <citation type="journal article" date="2014" name="Genome Announc.">
        <title>Complete Genome Sequence of Hyphomicrobium nitrativorans Strain NL23, a Denitrifying Bacterium Isolated from Biofilm of a Methanol-Fed Denitrification System Treating Seawater at the Montreal Biodome.</title>
        <authorList>
            <person name="Martineau C."/>
            <person name="Villeneuve C."/>
            <person name="Mauffrey F."/>
            <person name="Villemur R."/>
        </authorList>
    </citation>
    <scope>NUCLEOTIDE SEQUENCE [LARGE SCALE GENOMIC DNA]</scope>
    <source>
        <strain evidence="9">NL23</strain>
    </source>
</reference>
<dbReference type="Proteomes" id="UP000018542">
    <property type="component" value="Chromosome"/>
</dbReference>
<dbReference type="HOGENOM" id="CLU_015740_5_0_5"/>
<evidence type="ECO:0000256" key="3">
    <source>
        <dbReference type="ARBA" id="ARBA00022630"/>
    </source>
</evidence>
<dbReference type="InterPro" id="IPR031656">
    <property type="entry name" value="DAO_C"/>
</dbReference>
<dbReference type="InterPro" id="IPR038299">
    <property type="entry name" value="DAO_C_sf"/>
</dbReference>
<dbReference type="Pfam" id="PF01266">
    <property type="entry name" value="DAO"/>
    <property type="match status" value="1"/>
</dbReference>
<dbReference type="EMBL" id="CP006912">
    <property type="protein sequence ID" value="AHB49187.1"/>
    <property type="molecule type" value="Genomic_DNA"/>
</dbReference>
<evidence type="ECO:0000259" key="7">
    <source>
        <dbReference type="Pfam" id="PF01266"/>
    </source>
</evidence>
<keyword evidence="5 6" id="KW-0560">Oxidoreductase</keyword>
<dbReference type="OrthoDB" id="9766796at2"/>
<keyword evidence="4" id="KW-0274">FAD</keyword>
<dbReference type="RefSeq" id="WP_023788012.1">
    <property type="nucleotide sequence ID" value="NC_022997.1"/>
</dbReference>
<dbReference type="Gene3D" id="3.30.9.10">
    <property type="entry name" value="D-Amino Acid Oxidase, subunit A, domain 2"/>
    <property type="match status" value="1"/>
</dbReference>
<dbReference type="Gene3D" id="1.10.8.870">
    <property type="entry name" value="Alpha-glycerophosphate oxidase, cap domain"/>
    <property type="match status" value="1"/>
</dbReference>
<organism evidence="9 10">
    <name type="scientific">Hyphomicrobium nitrativorans NL23</name>
    <dbReference type="NCBI Taxonomy" id="1029756"/>
    <lineage>
        <taxon>Bacteria</taxon>
        <taxon>Pseudomonadati</taxon>
        <taxon>Pseudomonadota</taxon>
        <taxon>Alphaproteobacteria</taxon>
        <taxon>Hyphomicrobiales</taxon>
        <taxon>Hyphomicrobiaceae</taxon>
        <taxon>Hyphomicrobium</taxon>
    </lineage>
</organism>
<evidence type="ECO:0000256" key="6">
    <source>
        <dbReference type="RuleBase" id="RU361217"/>
    </source>
</evidence>
<evidence type="ECO:0000256" key="4">
    <source>
        <dbReference type="ARBA" id="ARBA00022827"/>
    </source>
</evidence>
<feature type="domain" description="Alpha-glycerophosphate oxidase C-terminal" evidence="8">
    <location>
        <begin position="389"/>
        <end position="484"/>
    </location>
</feature>
<evidence type="ECO:0000256" key="5">
    <source>
        <dbReference type="ARBA" id="ARBA00023002"/>
    </source>
</evidence>
<name>V5SFB3_9HYPH</name>
<dbReference type="STRING" id="1029756.W911_13440"/>
<dbReference type="PROSITE" id="PS00977">
    <property type="entry name" value="FAD_G3PDH_1"/>
    <property type="match status" value="1"/>
</dbReference>
<dbReference type="PANTHER" id="PTHR11985">
    <property type="entry name" value="GLYCEROL-3-PHOSPHATE DEHYDROGENASE"/>
    <property type="match status" value="1"/>
</dbReference>
<keyword evidence="10" id="KW-1185">Reference proteome</keyword>
<dbReference type="GO" id="GO:0009331">
    <property type="term" value="C:glycerol-3-phosphate dehydrogenase (FAD) complex"/>
    <property type="evidence" value="ECO:0007669"/>
    <property type="project" value="UniProtKB-UniRule"/>
</dbReference>
<dbReference type="KEGG" id="hni:W911_13440"/>
<dbReference type="PANTHER" id="PTHR11985:SF15">
    <property type="entry name" value="GLYCEROL-3-PHOSPHATE DEHYDROGENASE, MITOCHONDRIAL"/>
    <property type="match status" value="1"/>
</dbReference>
<comment type="similarity">
    <text evidence="2 6">Belongs to the FAD-dependent glycerol-3-phosphate dehydrogenase family.</text>
</comment>
<dbReference type="PATRIC" id="fig|1029756.8.peg.2799"/>
<keyword evidence="3 6" id="KW-0285">Flavoprotein</keyword>
<dbReference type="Pfam" id="PF16901">
    <property type="entry name" value="DAO_C"/>
    <property type="match status" value="1"/>
</dbReference>
<accession>V5SFB3</accession>
<protein>
    <recommendedName>
        <fullName evidence="6">Glycerol-3-phosphate dehydrogenase</fullName>
        <ecNumber evidence="6">1.1.5.3</ecNumber>
    </recommendedName>
</protein>
<dbReference type="InterPro" id="IPR006076">
    <property type="entry name" value="FAD-dep_OxRdtase"/>
</dbReference>
<evidence type="ECO:0000259" key="8">
    <source>
        <dbReference type="Pfam" id="PF16901"/>
    </source>
</evidence>
<dbReference type="SUPFAM" id="SSF54373">
    <property type="entry name" value="FAD-linked reductases, C-terminal domain"/>
    <property type="match status" value="1"/>
</dbReference>
<dbReference type="AlphaFoldDB" id="V5SFB3"/>
<dbReference type="NCBIfam" id="NF008899">
    <property type="entry name" value="PRK12266.1"/>
    <property type="match status" value="1"/>
</dbReference>
<feature type="domain" description="FAD dependent oxidoreductase" evidence="7">
    <location>
        <begin position="7"/>
        <end position="337"/>
    </location>
</feature>
<dbReference type="NCBIfam" id="NF009906">
    <property type="entry name" value="PRK13369.1"/>
    <property type="match status" value="1"/>
</dbReference>